<feature type="transmembrane region" description="Helical" evidence="1">
    <location>
        <begin position="12"/>
        <end position="39"/>
    </location>
</feature>
<dbReference type="InterPro" id="IPR047709">
    <property type="entry name" value="HpsJ-like"/>
</dbReference>
<gene>
    <name evidence="2" type="ORF">NIES2119_17070</name>
</gene>
<comment type="caution">
    <text evidence="2">The sequence shown here is derived from an EMBL/GenBank/DDBJ whole genome shotgun (WGS) entry which is preliminary data.</text>
</comment>
<dbReference type="Proteomes" id="UP000185860">
    <property type="component" value="Unassembled WGS sequence"/>
</dbReference>
<evidence type="ECO:0000313" key="3">
    <source>
        <dbReference type="Proteomes" id="UP000185860"/>
    </source>
</evidence>
<evidence type="ECO:0000256" key="1">
    <source>
        <dbReference type="SAM" id="Phobius"/>
    </source>
</evidence>
<dbReference type="NCBIfam" id="NF038305">
    <property type="entry name" value="HpsJ_fam"/>
    <property type="match status" value="1"/>
</dbReference>
<accession>A0A1U7IGW9</accession>
<proteinExistence type="predicted"/>
<feature type="transmembrane region" description="Helical" evidence="1">
    <location>
        <begin position="59"/>
        <end position="80"/>
    </location>
</feature>
<dbReference type="OrthoDB" id="532366at2"/>
<organism evidence="2 3">
    <name type="scientific">[Phormidium ambiguum] IAM M-71</name>
    <dbReference type="NCBI Taxonomy" id="454136"/>
    <lineage>
        <taxon>Bacteria</taxon>
        <taxon>Bacillati</taxon>
        <taxon>Cyanobacteriota</taxon>
        <taxon>Cyanophyceae</taxon>
        <taxon>Oscillatoriophycideae</taxon>
        <taxon>Aerosakkonematales</taxon>
        <taxon>Aerosakkonemataceae</taxon>
        <taxon>Floridanema</taxon>
    </lineage>
</organism>
<dbReference type="EMBL" id="MRCE01000016">
    <property type="protein sequence ID" value="OKH36359.1"/>
    <property type="molecule type" value="Genomic_DNA"/>
</dbReference>
<protein>
    <submittedName>
        <fullName evidence="2">Uncharacterized protein</fullName>
    </submittedName>
</protein>
<feature type="transmembrane region" description="Helical" evidence="1">
    <location>
        <begin position="92"/>
        <end position="111"/>
    </location>
</feature>
<evidence type="ECO:0000313" key="2">
    <source>
        <dbReference type="EMBL" id="OKH36359.1"/>
    </source>
</evidence>
<dbReference type="STRING" id="454136.NIES2119_17070"/>
<feature type="transmembrane region" description="Helical" evidence="1">
    <location>
        <begin position="239"/>
        <end position="262"/>
    </location>
</feature>
<reference evidence="2 3" key="1">
    <citation type="submission" date="2016-11" db="EMBL/GenBank/DDBJ databases">
        <title>Draft Genome Sequences of Nine Cyanobacterial Strains from Diverse Habitats.</title>
        <authorList>
            <person name="Zhu T."/>
            <person name="Hou S."/>
            <person name="Lu X."/>
            <person name="Hess W.R."/>
        </authorList>
    </citation>
    <scope>NUCLEOTIDE SEQUENCE [LARGE SCALE GENOMIC DNA]</scope>
    <source>
        <strain evidence="2 3">IAM M-71</strain>
    </source>
</reference>
<keyword evidence="1" id="KW-0812">Transmembrane</keyword>
<sequence length="276" mass="30365">MKATTSRPLSPPAALILKLIGVICILSFLIDAFTLLIPFNPTDRGWQINLTTQLVERGIIPLVGMAFLFAGTWIDSVAVADTSGKGGSVWQIVKLIALVLSGILGLLYLLIAPLHVNNVRLQSNAAIAEVQKQAKQAESQLTSDAFKNQVEQRRTQIRTQIGELLKDEQRYNQAIQNQQVPQQIKDILQQSKSNPQALDEFLNQQAKSFSNQTLSQIRERQQQLENQAKTAAFKSQFQIGLSSVLLALGFFLTAGTGLRGLVSLPSAPRKNSPPKR</sequence>
<dbReference type="AlphaFoldDB" id="A0A1U7IGW9"/>
<keyword evidence="1" id="KW-0472">Membrane</keyword>
<dbReference type="RefSeq" id="WP_073594714.1">
    <property type="nucleotide sequence ID" value="NZ_MRCE01000016.1"/>
</dbReference>
<name>A0A1U7IGW9_9CYAN</name>
<keyword evidence="1" id="KW-1133">Transmembrane helix</keyword>